<dbReference type="SFLD" id="SFLDG01135">
    <property type="entry name" value="C1.5.6:_HAD__Beta-PGM__Phospha"/>
    <property type="match status" value="1"/>
</dbReference>
<accession>A0A0F0H7J5</accession>
<dbReference type="PANTHER" id="PTHR43481:SF4">
    <property type="entry name" value="GLYCEROL-1-PHOSPHATE PHOSPHOHYDROLASE 1-RELATED"/>
    <property type="match status" value="1"/>
</dbReference>
<dbReference type="SFLD" id="SFLDG01129">
    <property type="entry name" value="C1.5:_HAD__Beta-PGM__Phosphata"/>
    <property type="match status" value="1"/>
</dbReference>
<dbReference type="PATRIC" id="fig|68170.10.peg.6808"/>
<comment type="caution">
    <text evidence="1">The sequence shown here is derived from an EMBL/GenBank/DDBJ whole genome shotgun (WGS) entry which is preliminary data.</text>
</comment>
<gene>
    <name evidence="1" type="ORF">UK23_06175</name>
</gene>
<evidence type="ECO:0008006" key="3">
    <source>
        <dbReference type="Google" id="ProtNLM"/>
    </source>
</evidence>
<dbReference type="Gene3D" id="1.10.150.240">
    <property type="entry name" value="Putative phosphatase, domain 2"/>
    <property type="match status" value="1"/>
</dbReference>
<dbReference type="SUPFAM" id="SSF56784">
    <property type="entry name" value="HAD-like"/>
    <property type="match status" value="1"/>
</dbReference>
<dbReference type="Pfam" id="PF00702">
    <property type="entry name" value="Hydrolase"/>
    <property type="match status" value="1"/>
</dbReference>
<name>A0A0F0H7J5_LENAE</name>
<dbReference type="GO" id="GO:0050308">
    <property type="term" value="F:sugar-phosphatase activity"/>
    <property type="evidence" value="ECO:0007669"/>
    <property type="project" value="TreeGrafter"/>
</dbReference>
<evidence type="ECO:0000313" key="2">
    <source>
        <dbReference type="Proteomes" id="UP000033393"/>
    </source>
</evidence>
<dbReference type="OrthoDB" id="9800058at2"/>
<keyword evidence="2" id="KW-1185">Reference proteome</keyword>
<dbReference type="InterPro" id="IPR006439">
    <property type="entry name" value="HAD-SF_hydro_IA"/>
</dbReference>
<dbReference type="RefSeq" id="WP_045310377.1">
    <property type="nucleotide sequence ID" value="NZ_JYJG01000029.1"/>
</dbReference>
<organism evidence="1 2">
    <name type="scientific">Lentzea aerocolonigenes</name>
    <name type="common">Lechevalieria aerocolonigenes</name>
    <name type="synonym">Saccharothrix aerocolonigenes</name>
    <dbReference type="NCBI Taxonomy" id="68170"/>
    <lineage>
        <taxon>Bacteria</taxon>
        <taxon>Bacillati</taxon>
        <taxon>Actinomycetota</taxon>
        <taxon>Actinomycetes</taxon>
        <taxon>Pseudonocardiales</taxon>
        <taxon>Pseudonocardiaceae</taxon>
        <taxon>Lentzea</taxon>
    </lineage>
</organism>
<dbReference type="Gene3D" id="3.40.50.1000">
    <property type="entry name" value="HAD superfamily/HAD-like"/>
    <property type="match status" value="1"/>
</dbReference>
<dbReference type="PANTHER" id="PTHR43481">
    <property type="entry name" value="FRUCTOSE-1-PHOSPHATE PHOSPHATASE"/>
    <property type="match status" value="1"/>
</dbReference>
<sequence length="220" mass="22502">MSTPEPWLLFDVDGTLVDSAGLIEDVWRQVAAEFGVDGEAILAVCHGRRDAEVVPMFFQPDDVVRVLARIQDLELAGAGRARALPGALDLLRGLPPGRWAAVTSGPSRAVTARLAGAGLPVPEVLVAADHVENGKPDPEGYLAAASALGADPSRCVVVEDAPAGVGAGRSAGMFVIAVTTTHPAAELAEADVVVTGLADVPGVLAGAFVPAPRNQSEFSS</sequence>
<evidence type="ECO:0000313" key="1">
    <source>
        <dbReference type="EMBL" id="KJK51694.1"/>
    </source>
</evidence>
<dbReference type="AlphaFoldDB" id="A0A0F0H7J5"/>
<dbReference type="NCBIfam" id="TIGR01509">
    <property type="entry name" value="HAD-SF-IA-v3"/>
    <property type="match status" value="1"/>
</dbReference>
<dbReference type="InterPro" id="IPR023214">
    <property type="entry name" value="HAD_sf"/>
</dbReference>
<reference evidence="1 2" key="1">
    <citation type="submission" date="2015-02" db="EMBL/GenBank/DDBJ databases">
        <authorList>
            <person name="Ju K.-S."/>
            <person name="Doroghazi J.R."/>
            <person name="Metcalf W."/>
        </authorList>
    </citation>
    <scope>NUCLEOTIDE SEQUENCE [LARGE SCALE GENOMIC DNA]</scope>
    <source>
        <strain evidence="1 2">NRRL B-16140</strain>
    </source>
</reference>
<dbReference type="EMBL" id="JYJG01000029">
    <property type="protein sequence ID" value="KJK51694.1"/>
    <property type="molecule type" value="Genomic_DNA"/>
</dbReference>
<dbReference type="SFLD" id="SFLDS00003">
    <property type="entry name" value="Haloacid_Dehalogenase"/>
    <property type="match status" value="1"/>
</dbReference>
<dbReference type="NCBIfam" id="TIGR01549">
    <property type="entry name" value="HAD-SF-IA-v1"/>
    <property type="match status" value="1"/>
</dbReference>
<dbReference type="InterPro" id="IPR036412">
    <property type="entry name" value="HAD-like_sf"/>
</dbReference>
<protein>
    <recommendedName>
        <fullName evidence="3">Phosphatase</fullName>
    </recommendedName>
</protein>
<dbReference type="InterPro" id="IPR051806">
    <property type="entry name" value="HAD-like_SPP"/>
</dbReference>
<dbReference type="Proteomes" id="UP000033393">
    <property type="component" value="Unassembled WGS sequence"/>
</dbReference>
<dbReference type="InterPro" id="IPR023198">
    <property type="entry name" value="PGP-like_dom2"/>
</dbReference>
<proteinExistence type="predicted"/>